<evidence type="ECO:0000256" key="8">
    <source>
        <dbReference type="ARBA" id="ARBA00048090"/>
    </source>
</evidence>
<sequence>MAPVNATVTPPHHRHIWILTGPAGCGKSTVGRYLAAQLAFPYIEGDELHTAENIQKMAADIPLTDADRWDWLISLRQQAVAAFATGTTGVILTCSALKRKYRDVIRIASYNDSHVLVHFVYLHATEDLAVSRVRVRQGHYMKESMVRSQFQALEEPTEDETDVLAIDVDRTTAEVQTLAIQLVKEIMAEGTAEQLS</sequence>
<gene>
    <name evidence="10" type="ORF">W97_00549</name>
</gene>
<dbReference type="RefSeq" id="XP_007776653.1">
    <property type="nucleotide sequence ID" value="XM_007778463.1"/>
</dbReference>
<dbReference type="CDD" id="cd02021">
    <property type="entry name" value="GntK"/>
    <property type="match status" value="1"/>
</dbReference>
<dbReference type="STRING" id="1168221.R7YI55"/>
<evidence type="ECO:0000256" key="4">
    <source>
        <dbReference type="ARBA" id="ARBA00022679"/>
    </source>
</evidence>
<dbReference type="GO" id="GO:0005975">
    <property type="term" value="P:carbohydrate metabolic process"/>
    <property type="evidence" value="ECO:0007669"/>
    <property type="project" value="InterPro"/>
</dbReference>
<dbReference type="eggNOG" id="KOG3354">
    <property type="taxonomic scope" value="Eukaryota"/>
</dbReference>
<comment type="pathway">
    <text evidence="1 9">Carbohydrate acid metabolism; D-gluconate degradation.</text>
</comment>
<evidence type="ECO:0000256" key="7">
    <source>
        <dbReference type="ARBA" id="ARBA00022840"/>
    </source>
</evidence>
<dbReference type="Gene3D" id="3.40.50.300">
    <property type="entry name" value="P-loop containing nucleotide triphosphate hydrolases"/>
    <property type="match status" value="1"/>
</dbReference>
<dbReference type="GeneID" id="19897860"/>
<dbReference type="OMA" id="HFIYLRA"/>
<evidence type="ECO:0000256" key="6">
    <source>
        <dbReference type="ARBA" id="ARBA00022777"/>
    </source>
</evidence>
<evidence type="ECO:0000256" key="2">
    <source>
        <dbReference type="ARBA" id="ARBA00008420"/>
    </source>
</evidence>
<dbReference type="InterPro" id="IPR006001">
    <property type="entry name" value="Therm_gnt_kin"/>
</dbReference>
<comment type="catalytic activity">
    <reaction evidence="8 9">
        <text>D-gluconate + ATP = 6-phospho-D-gluconate + ADP + H(+)</text>
        <dbReference type="Rhea" id="RHEA:19433"/>
        <dbReference type="ChEBI" id="CHEBI:15378"/>
        <dbReference type="ChEBI" id="CHEBI:18391"/>
        <dbReference type="ChEBI" id="CHEBI:30616"/>
        <dbReference type="ChEBI" id="CHEBI:58759"/>
        <dbReference type="ChEBI" id="CHEBI:456216"/>
        <dbReference type="EC" id="2.7.1.12"/>
    </reaction>
</comment>
<keyword evidence="4 9" id="KW-0808">Transferase</keyword>
<dbReference type="HOGENOM" id="CLU_077168_0_1_1"/>
<evidence type="ECO:0000256" key="9">
    <source>
        <dbReference type="RuleBase" id="RU363066"/>
    </source>
</evidence>
<dbReference type="Pfam" id="PF13671">
    <property type="entry name" value="AAA_33"/>
    <property type="match status" value="1"/>
</dbReference>
<dbReference type="EMBL" id="JH767555">
    <property type="protein sequence ID" value="EON61336.1"/>
    <property type="molecule type" value="Genomic_DNA"/>
</dbReference>
<organism evidence="10 11">
    <name type="scientific">Coniosporium apollinis (strain CBS 100218)</name>
    <name type="common">Rock-inhabiting black yeast</name>
    <dbReference type="NCBI Taxonomy" id="1168221"/>
    <lineage>
        <taxon>Eukaryota</taxon>
        <taxon>Fungi</taxon>
        <taxon>Dikarya</taxon>
        <taxon>Ascomycota</taxon>
        <taxon>Pezizomycotina</taxon>
        <taxon>Dothideomycetes</taxon>
        <taxon>Dothideomycetes incertae sedis</taxon>
        <taxon>Coniosporium</taxon>
    </lineage>
</organism>
<protein>
    <recommendedName>
        <fullName evidence="3 9">Gluconokinase</fullName>
        <ecNumber evidence="3 9">2.7.1.12</ecNumber>
    </recommendedName>
</protein>
<dbReference type="GO" id="GO:0005524">
    <property type="term" value="F:ATP binding"/>
    <property type="evidence" value="ECO:0007669"/>
    <property type="project" value="UniProtKB-KW"/>
</dbReference>
<comment type="similarity">
    <text evidence="2 9">Belongs to the gluconokinase GntK/GntV family.</text>
</comment>
<dbReference type="InterPro" id="IPR027417">
    <property type="entry name" value="P-loop_NTPase"/>
</dbReference>
<dbReference type="GO" id="GO:0046316">
    <property type="term" value="F:gluconokinase activity"/>
    <property type="evidence" value="ECO:0007669"/>
    <property type="project" value="UniProtKB-EC"/>
</dbReference>
<evidence type="ECO:0000313" key="10">
    <source>
        <dbReference type="EMBL" id="EON61336.1"/>
    </source>
</evidence>
<dbReference type="PANTHER" id="PTHR43442">
    <property type="entry name" value="GLUCONOKINASE-RELATED"/>
    <property type="match status" value="1"/>
</dbReference>
<dbReference type="EC" id="2.7.1.12" evidence="3 9"/>
<dbReference type="AlphaFoldDB" id="R7YI55"/>
<dbReference type="SUPFAM" id="SSF52540">
    <property type="entry name" value="P-loop containing nucleoside triphosphate hydrolases"/>
    <property type="match status" value="1"/>
</dbReference>
<evidence type="ECO:0000256" key="5">
    <source>
        <dbReference type="ARBA" id="ARBA00022741"/>
    </source>
</evidence>
<evidence type="ECO:0000256" key="3">
    <source>
        <dbReference type="ARBA" id="ARBA00012054"/>
    </source>
</evidence>
<dbReference type="UniPathway" id="UPA00792"/>
<keyword evidence="5 9" id="KW-0547">Nucleotide-binding</keyword>
<dbReference type="Proteomes" id="UP000016924">
    <property type="component" value="Unassembled WGS sequence"/>
</dbReference>
<accession>R7YI55</accession>
<evidence type="ECO:0000256" key="1">
    <source>
        <dbReference type="ARBA" id="ARBA00004875"/>
    </source>
</evidence>
<reference evidence="11" key="1">
    <citation type="submission" date="2012-06" db="EMBL/GenBank/DDBJ databases">
        <title>The genome sequence of Coniosporium apollinis CBS 100218.</title>
        <authorList>
            <consortium name="The Broad Institute Genome Sequencing Platform"/>
            <person name="Cuomo C."/>
            <person name="Gorbushina A."/>
            <person name="Noack S."/>
            <person name="Walker B."/>
            <person name="Young S.K."/>
            <person name="Zeng Q."/>
            <person name="Gargeya S."/>
            <person name="Fitzgerald M."/>
            <person name="Haas B."/>
            <person name="Abouelleil A."/>
            <person name="Alvarado L."/>
            <person name="Arachchi H.M."/>
            <person name="Berlin A.M."/>
            <person name="Chapman S.B."/>
            <person name="Goldberg J."/>
            <person name="Griggs A."/>
            <person name="Gujja S."/>
            <person name="Hansen M."/>
            <person name="Howarth C."/>
            <person name="Imamovic A."/>
            <person name="Larimer J."/>
            <person name="McCowan C."/>
            <person name="Montmayeur A."/>
            <person name="Murphy C."/>
            <person name="Neiman D."/>
            <person name="Pearson M."/>
            <person name="Priest M."/>
            <person name="Roberts A."/>
            <person name="Saif S."/>
            <person name="Shea T."/>
            <person name="Sisk P."/>
            <person name="Sykes S."/>
            <person name="Wortman J."/>
            <person name="Nusbaum C."/>
            <person name="Birren B."/>
        </authorList>
    </citation>
    <scope>NUCLEOTIDE SEQUENCE [LARGE SCALE GENOMIC DNA]</scope>
    <source>
        <strain evidence="11">CBS 100218</strain>
    </source>
</reference>
<dbReference type="OrthoDB" id="275177at2759"/>
<proteinExistence type="inferred from homology"/>
<dbReference type="PANTHER" id="PTHR43442:SF3">
    <property type="entry name" value="GLUCONOKINASE-RELATED"/>
    <property type="match status" value="1"/>
</dbReference>
<keyword evidence="7 9" id="KW-0067">ATP-binding</keyword>
<dbReference type="GO" id="GO:0005737">
    <property type="term" value="C:cytoplasm"/>
    <property type="evidence" value="ECO:0007669"/>
    <property type="project" value="TreeGrafter"/>
</dbReference>
<keyword evidence="11" id="KW-1185">Reference proteome</keyword>
<dbReference type="GO" id="GO:0009051">
    <property type="term" value="P:pentose-phosphate shunt, oxidative branch"/>
    <property type="evidence" value="ECO:0007669"/>
    <property type="project" value="EnsemblFungi"/>
</dbReference>
<dbReference type="NCBIfam" id="TIGR01313">
    <property type="entry name" value="therm_gnt_kin"/>
    <property type="match status" value="1"/>
</dbReference>
<evidence type="ECO:0000313" key="11">
    <source>
        <dbReference type="Proteomes" id="UP000016924"/>
    </source>
</evidence>
<keyword evidence="6 9" id="KW-0418">Kinase</keyword>
<name>R7YI55_CONA1</name>